<accession>A0A6A6QRI4</accession>
<sequence length="212" mass="23500">MTSQSKKRKRAGGLAEDVSQASNTFGQYRENAPLLKNYGLHTQLADIERLEREAERLDKVMGEYAGMLTSQESVRSRLEGHSDAIRKIAGDELQRQHDKAFADLRTEKDTDIEALKGELAAVKGRGRLYDLLPLLRPRAAILSAPTSRIGSGLIRFARACHCLERLERSPTPSPKTRLRLAPPLASIGLRVAFVLSKSLLVQVGVLSCRNWA</sequence>
<dbReference type="Proteomes" id="UP000799750">
    <property type="component" value="Unassembled WGS sequence"/>
</dbReference>
<name>A0A6A6QRI4_9PEZI</name>
<keyword evidence="3" id="KW-1185">Reference proteome</keyword>
<keyword evidence="1" id="KW-0175">Coiled coil</keyword>
<dbReference type="AlphaFoldDB" id="A0A6A6QRI4"/>
<evidence type="ECO:0000313" key="2">
    <source>
        <dbReference type="EMBL" id="KAF2494353.1"/>
    </source>
</evidence>
<reference evidence="2" key="1">
    <citation type="journal article" date="2020" name="Stud. Mycol.">
        <title>101 Dothideomycetes genomes: a test case for predicting lifestyles and emergence of pathogens.</title>
        <authorList>
            <person name="Haridas S."/>
            <person name="Albert R."/>
            <person name="Binder M."/>
            <person name="Bloem J."/>
            <person name="Labutti K."/>
            <person name="Salamov A."/>
            <person name="Andreopoulos B."/>
            <person name="Baker S."/>
            <person name="Barry K."/>
            <person name="Bills G."/>
            <person name="Bluhm B."/>
            <person name="Cannon C."/>
            <person name="Castanera R."/>
            <person name="Culley D."/>
            <person name="Daum C."/>
            <person name="Ezra D."/>
            <person name="Gonzalez J."/>
            <person name="Henrissat B."/>
            <person name="Kuo A."/>
            <person name="Liang C."/>
            <person name="Lipzen A."/>
            <person name="Lutzoni F."/>
            <person name="Magnuson J."/>
            <person name="Mondo S."/>
            <person name="Nolan M."/>
            <person name="Ohm R."/>
            <person name="Pangilinan J."/>
            <person name="Park H.-J."/>
            <person name="Ramirez L."/>
            <person name="Alfaro M."/>
            <person name="Sun H."/>
            <person name="Tritt A."/>
            <person name="Yoshinaga Y."/>
            <person name="Zwiers L.-H."/>
            <person name="Turgeon B."/>
            <person name="Goodwin S."/>
            <person name="Spatafora J."/>
            <person name="Crous P."/>
            <person name="Grigoriev I."/>
        </authorList>
    </citation>
    <scope>NUCLEOTIDE SEQUENCE</scope>
    <source>
        <strain evidence="2">CBS 269.34</strain>
    </source>
</reference>
<protein>
    <submittedName>
        <fullName evidence="2">Uncharacterized protein</fullName>
    </submittedName>
</protein>
<feature type="coiled-coil region" evidence="1">
    <location>
        <begin position="40"/>
        <end position="67"/>
    </location>
</feature>
<evidence type="ECO:0000313" key="3">
    <source>
        <dbReference type="Proteomes" id="UP000799750"/>
    </source>
</evidence>
<organism evidence="2 3">
    <name type="scientific">Lophium mytilinum</name>
    <dbReference type="NCBI Taxonomy" id="390894"/>
    <lineage>
        <taxon>Eukaryota</taxon>
        <taxon>Fungi</taxon>
        <taxon>Dikarya</taxon>
        <taxon>Ascomycota</taxon>
        <taxon>Pezizomycotina</taxon>
        <taxon>Dothideomycetes</taxon>
        <taxon>Pleosporomycetidae</taxon>
        <taxon>Mytilinidiales</taxon>
        <taxon>Mytilinidiaceae</taxon>
        <taxon>Lophium</taxon>
    </lineage>
</organism>
<dbReference type="EMBL" id="MU004190">
    <property type="protein sequence ID" value="KAF2494353.1"/>
    <property type="molecule type" value="Genomic_DNA"/>
</dbReference>
<proteinExistence type="predicted"/>
<evidence type="ECO:0000256" key="1">
    <source>
        <dbReference type="SAM" id="Coils"/>
    </source>
</evidence>
<gene>
    <name evidence="2" type="ORF">BU16DRAFT_589151</name>
</gene>